<keyword evidence="2" id="KW-1185">Reference proteome</keyword>
<gene>
    <name evidence="1" type="ORF">SAMN05216238_10364</name>
</gene>
<protein>
    <submittedName>
        <fullName evidence="1">Uncharacterized protein</fullName>
    </submittedName>
</protein>
<dbReference type="AlphaFoldDB" id="A0A1I1U7A5"/>
<accession>A0A1I1U7A5</accession>
<dbReference type="STRING" id="640948.SAMN05216238_10364"/>
<proteinExistence type="predicted"/>
<dbReference type="RefSeq" id="WP_143069956.1">
    <property type="nucleotide sequence ID" value="NZ_FOMR01000003.1"/>
</dbReference>
<dbReference type="Proteomes" id="UP000199474">
    <property type="component" value="Unassembled WGS sequence"/>
</dbReference>
<dbReference type="NCBIfam" id="NF033524">
    <property type="entry name" value="lasso_PadeA_fam"/>
    <property type="match status" value="1"/>
</dbReference>
<dbReference type="OrthoDB" id="2913105at2"/>
<organism evidence="1 2">
    <name type="scientific">Lentibacillus persicus</name>
    <dbReference type="NCBI Taxonomy" id="640948"/>
    <lineage>
        <taxon>Bacteria</taxon>
        <taxon>Bacillati</taxon>
        <taxon>Bacillota</taxon>
        <taxon>Bacilli</taxon>
        <taxon>Bacillales</taxon>
        <taxon>Bacillaceae</taxon>
        <taxon>Lentibacillus</taxon>
    </lineage>
</organism>
<dbReference type="InterPro" id="IPR049825">
    <property type="entry name" value="Lasso_PadeA-like"/>
</dbReference>
<evidence type="ECO:0000313" key="2">
    <source>
        <dbReference type="Proteomes" id="UP000199474"/>
    </source>
</evidence>
<dbReference type="EMBL" id="FOMR01000003">
    <property type="protein sequence ID" value="SFD66712.1"/>
    <property type="molecule type" value="Genomic_DNA"/>
</dbReference>
<sequence length="51" mass="5741">MKQEWKAPKLELLEVRETMAKWRGDSFDGFFIGREYADEGPGPGEEPPAGS</sequence>
<reference evidence="2" key="1">
    <citation type="submission" date="2016-10" db="EMBL/GenBank/DDBJ databases">
        <authorList>
            <person name="Varghese N."/>
            <person name="Submissions S."/>
        </authorList>
    </citation>
    <scope>NUCLEOTIDE SEQUENCE [LARGE SCALE GENOMIC DNA]</scope>
    <source>
        <strain evidence="2">DSM 22530</strain>
    </source>
</reference>
<evidence type="ECO:0000313" key="1">
    <source>
        <dbReference type="EMBL" id="SFD66712.1"/>
    </source>
</evidence>
<name>A0A1I1U7A5_9BACI</name>